<sequence>MPKTMLDLIEQYVEAVKKIYGSHVRQIILYGSYARGDFRPDSDVDIMILLDMSDLELKAYAQQLSYMTYDFNMDNDLDIKPIAKSETHFKKWIVNYPFYSNVHKEGVVLYEAA</sequence>
<reference evidence="2 3" key="1">
    <citation type="submission" date="2021-10" db="EMBL/GenBank/DDBJ databases">
        <title>Anaerobic single-cell dispensing facilitates the cultivation of human gut bacteria.</title>
        <authorList>
            <person name="Afrizal A."/>
        </authorList>
    </citation>
    <scope>NUCLEOTIDE SEQUENCE [LARGE SCALE GENOMIC DNA]</scope>
    <source>
        <strain evidence="2 3">CLA-AA-H246</strain>
    </source>
</reference>
<dbReference type="InterPro" id="IPR043519">
    <property type="entry name" value="NT_sf"/>
</dbReference>
<evidence type="ECO:0000259" key="1">
    <source>
        <dbReference type="Pfam" id="PF01909"/>
    </source>
</evidence>
<dbReference type="InterPro" id="IPR052548">
    <property type="entry name" value="Type_VII_TA_antitoxin"/>
</dbReference>
<organism evidence="2 3">
    <name type="scientific">Hominisplanchenecus faecis</name>
    <dbReference type="NCBI Taxonomy" id="2885351"/>
    <lineage>
        <taxon>Bacteria</taxon>
        <taxon>Bacillati</taxon>
        <taxon>Bacillota</taxon>
        <taxon>Clostridia</taxon>
        <taxon>Lachnospirales</taxon>
        <taxon>Lachnospiraceae</taxon>
        <taxon>Hominisplanchenecus</taxon>
    </lineage>
</organism>
<dbReference type="RefSeq" id="WP_248835951.1">
    <property type="nucleotide sequence ID" value="NZ_JAJEQE010000056.1"/>
</dbReference>
<dbReference type="PANTHER" id="PTHR33933:SF1">
    <property type="entry name" value="PROTEIN ADENYLYLTRANSFERASE MNTA-RELATED"/>
    <property type="match status" value="1"/>
</dbReference>
<dbReference type="SUPFAM" id="SSF81301">
    <property type="entry name" value="Nucleotidyltransferase"/>
    <property type="match status" value="1"/>
</dbReference>
<protein>
    <submittedName>
        <fullName evidence="2">Nucleotidyltransferase domain-containing protein</fullName>
    </submittedName>
</protein>
<evidence type="ECO:0000313" key="2">
    <source>
        <dbReference type="EMBL" id="MCC2150103.1"/>
    </source>
</evidence>
<dbReference type="Proteomes" id="UP001299235">
    <property type="component" value="Unassembled WGS sequence"/>
</dbReference>
<evidence type="ECO:0000313" key="3">
    <source>
        <dbReference type="Proteomes" id="UP001299235"/>
    </source>
</evidence>
<proteinExistence type="predicted"/>
<dbReference type="EMBL" id="JAJEQE010000056">
    <property type="protein sequence ID" value="MCC2150103.1"/>
    <property type="molecule type" value="Genomic_DNA"/>
</dbReference>
<dbReference type="PANTHER" id="PTHR33933">
    <property type="entry name" value="NUCLEOTIDYLTRANSFERASE"/>
    <property type="match status" value="1"/>
</dbReference>
<dbReference type="InterPro" id="IPR002934">
    <property type="entry name" value="Polymerase_NTP_transf_dom"/>
</dbReference>
<comment type="caution">
    <text evidence="2">The sequence shown here is derived from an EMBL/GenBank/DDBJ whole genome shotgun (WGS) entry which is preliminary data.</text>
</comment>
<dbReference type="CDD" id="cd05403">
    <property type="entry name" value="NT_KNTase_like"/>
    <property type="match status" value="1"/>
</dbReference>
<gene>
    <name evidence="2" type="ORF">LKD42_12790</name>
</gene>
<name>A0ABS8EYM1_9FIRM</name>
<accession>A0ABS8EYM1</accession>
<dbReference type="Gene3D" id="3.30.460.10">
    <property type="entry name" value="Beta Polymerase, domain 2"/>
    <property type="match status" value="1"/>
</dbReference>
<keyword evidence="3" id="KW-1185">Reference proteome</keyword>
<feature type="domain" description="Polymerase nucleotidyl transferase" evidence="1">
    <location>
        <begin position="9"/>
        <end position="66"/>
    </location>
</feature>
<dbReference type="Pfam" id="PF01909">
    <property type="entry name" value="NTP_transf_2"/>
    <property type="match status" value="1"/>
</dbReference>